<feature type="region of interest" description="Disordered" evidence="1">
    <location>
        <begin position="1"/>
        <end position="42"/>
    </location>
</feature>
<evidence type="ECO:0000256" key="1">
    <source>
        <dbReference type="SAM" id="MobiDB-lite"/>
    </source>
</evidence>
<accession>A0A4P9Z9Z2</accession>
<protein>
    <submittedName>
        <fullName evidence="2">Uncharacterized protein</fullName>
    </submittedName>
</protein>
<keyword evidence="3" id="KW-1185">Reference proteome</keyword>
<organism evidence="2 3">
    <name type="scientific">Metschnikowia bicuspidata</name>
    <dbReference type="NCBI Taxonomy" id="27322"/>
    <lineage>
        <taxon>Eukaryota</taxon>
        <taxon>Fungi</taxon>
        <taxon>Dikarya</taxon>
        <taxon>Ascomycota</taxon>
        <taxon>Saccharomycotina</taxon>
        <taxon>Pichiomycetes</taxon>
        <taxon>Metschnikowiaceae</taxon>
        <taxon>Metschnikowia</taxon>
    </lineage>
</organism>
<dbReference type="OrthoDB" id="4077708at2759"/>
<gene>
    <name evidence="2" type="ORF">METBISCDRAFT_28121</name>
</gene>
<dbReference type="Proteomes" id="UP000268321">
    <property type="component" value="Unassembled WGS sequence"/>
</dbReference>
<evidence type="ECO:0000313" key="2">
    <source>
        <dbReference type="EMBL" id="RKP29587.1"/>
    </source>
</evidence>
<name>A0A4P9Z9Z2_9ASCO</name>
<sequence length="111" mass="12893">MYTFTEPQNFVDNTDLDIESEWNPHYEDSSDDQSPQSVPESPNLGWMYDCPHCNSAHSFDAPCNELSYSFALPQSAFYSYETPLYVEDRSLKSNTIIEANYRKWLVLVNPH</sequence>
<reference evidence="3" key="1">
    <citation type="journal article" date="2018" name="Nat. Microbiol.">
        <title>Leveraging single-cell genomics to expand the fungal tree of life.</title>
        <authorList>
            <person name="Ahrendt S.R."/>
            <person name="Quandt C.A."/>
            <person name="Ciobanu D."/>
            <person name="Clum A."/>
            <person name="Salamov A."/>
            <person name="Andreopoulos B."/>
            <person name="Cheng J.F."/>
            <person name="Woyke T."/>
            <person name="Pelin A."/>
            <person name="Henrissat B."/>
            <person name="Reynolds N.K."/>
            <person name="Benny G.L."/>
            <person name="Smith M.E."/>
            <person name="James T.Y."/>
            <person name="Grigoriev I.V."/>
        </authorList>
    </citation>
    <scope>NUCLEOTIDE SEQUENCE [LARGE SCALE GENOMIC DNA]</scope>
    <source>
        <strain evidence="3">Baker2002</strain>
    </source>
</reference>
<dbReference type="EMBL" id="ML004481">
    <property type="protein sequence ID" value="RKP29587.1"/>
    <property type="molecule type" value="Genomic_DNA"/>
</dbReference>
<feature type="compositionally biased region" description="Polar residues" evidence="1">
    <location>
        <begin position="1"/>
        <end position="12"/>
    </location>
</feature>
<proteinExistence type="predicted"/>
<evidence type="ECO:0000313" key="3">
    <source>
        <dbReference type="Proteomes" id="UP000268321"/>
    </source>
</evidence>
<feature type="compositionally biased region" description="Low complexity" evidence="1">
    <location>
        <begin position="32"/>
        <end position="42"/>
    </location>
</feature>
<dbReference type="AlphaFoldDB" id="A0A4P9Z9Z2"/>